<gene>
    <name evidence="1" type="ORF">Pflav_065370</name>
</gene>
<name>A0A6F8Y245_9ACTN</name>
<evidence type="ECO:0000313" key="1">
    <source>
        <dbReference type="EMBL" id="BCB80127.1"/>
    </source>
</evidence>
<dbReference type="Proteomes" id="UP000502508">
    <property type="component" value="Chromosome"/>
</dbReference>
<evidence type="ECO:0000313" key="2">
    <source>
        <dbReference type="Proteomes" id="UP000502508"/>
    </source>
</evidence>
<reference evidence="1 2" key="2">
    <citation type="submission" date="2020-03" db="EMBL/GenBank/DDBJ databases">
        <authorList>
            <person name="Ichikawa N."/>
            <person name="Kimura A."/>
            <person name="Kitahashi Y."/>
            <person name="Uohara A."/>
        </authorList>
    </citation>
    <scope>NUCLEOTIDE SEQUENCE [LARGE SCALE GENOMIC DNA]</scope>
    <source>
        <strain evidence="1 2">NBRC 107702</strain>
    </source>
</reference>
<dbReference type="Gene3D" id="1.25.40.10">
    <property type="entry name" value="Tetratricopeptide repeat domain"/>
    <property type="match status" value="1"/>
</dbReference>
<evidence type="ECO:0008006" key="3">
    <source>
        <dbReference type="Google" id="ProtNLM"/>
    </source>
</evidence>
<organism evidence="1 2">
    <name type="scientific">Phytohabitans flavus</name>
    <dbReference type="NCBI Taxonomy" id="1076124"/>
    <lineage>
        <taxon>Bacteria</taxon>
        <taxon>Bacillati</taxon>
        <taxon>Actinomycetota</taxon>
        <taxon>Actinomycetes</taxon>
        <taxon>Micromonosporales</taxon>
        <taxon>Micromonosporaceae</taxon>
    </lineage>
</organism>
<protein>
    <recommendedName>
        <fullName evidence="3">MalT-like TPR region domain-containing protein</fullName>
    </recommendedName>
</protein>
<dbReference type="EMBL" id="AP022870">
    <property type="protein sequence ID" value="BCB80127.1"/>
    <property type="molecule type" value="Genomic_DNA"/>
</dbReference>
<keyword evidence="2" id="KW-1185">Reference proteome</keyword>
<proteinExistence type="predicted"/>
<sequence>MLTGRGGSLVDVGQFNDAERLCREVISWAEASGVASDALLAVYTLAELLWRRGALDDAADVLAGARLLEAARPAERGRRSVDFLLGMVALGRRDLVAAHDHLVVALRSRMTYGYHSRACDTICAIAVRCALGGDAITAARLFGAAQATRSALRSTPGRFGAYWAEQQAAVRATLGDAAFDAAYAEGGAFTVEEAAALALSVDHPDMAVGSRRFAA</sequence>
<dbReference type="AlphaFoldDB" id="A0A6F8Y245"/>
<reference evidence="1 2" key="1">
    <citation type="submission" date="2020-03" db="EMBL/GenBank/DDBJ databases">
        <title>Whole genome shotgun sequence of Phytohabitans flavus NBRC 107702.</title>
        <authorList>
            <person name="Komaki H."/>
            <person name="Tamura T."/>
        </authorList>
    </citation>
    <scope>NUCLEOTIDE SEQUENCE [LARGE SCALE GENOMIC DNA]</scope>
    <source>
        <strain evidence="1 2">NBRC 107702</strain>
    </source>
</reference>
<accession>A0A6F8Y245</accession>
<dbReference type="KEGG" id="pfla:Pflav_065370"/>
<dbReference type="InterPro" id="IPR011990">
    <property type="entry name" value="TPR-like_helical_dom_sf"/>
</dbReference>
<dbReference type="SUPFAM" id="SSF48452">
    <property type="entry name" value="TPR-like"/>
    <property type="match status" value="1"/>
</dbReference>